<proteinExistence type="inferred from homology"/>
<evidence type="ECO:0000256" key="2">
    <source>
        <dbReference type="ARBA" id="ARBA00008290"/>
    </source>
</evidence>
<dbReference type="Gene3D" id="3.40.630.10">
    <property type="entry name" value="Zn peptidases"/>
    <property type="match status" value="1"/>
</dbReference>
<dbReference type="RefSeq" id="WP_002563865.1">
    <property type="nucleotide sequence ID" value="NZ_CALJSN010000003.1"/>
</dbReference>
<evidence type="ECO:0000256" key="1">
    <source>
        <dbReference type="ARBA" id="ARBA00001947"/>
    </source>
</evidence>
<dbReference type="Pfam" id="PF02127">
    <property type="entry name" value="Peptidase_M18"/>
    <property type="match status" value="2"/>
</dbReference>
<dbReference type="SUPFAM" id="SSF53187">
    <property type="entry name" value="Zn-dependent exopeptidases"/>
    <property type="match status" value="1"/>
</dbReference>
<evidence type="ECO:0000256" key="9">
    <source>
        <dbReference type="RuleBase" id="RU004386"/>
    </source>
</evidence>
<dbReference type="Gene3D" id="2.30.250.10">
    <property type="entry name" value="Aminopeptidase i, Domain 2"/>
    <property type="match status" value="1"/>
</dbReference>
<sequence>MDRIADSQNLISFIQNSPSMFHTAATICKTLDQNGFIYLPEGSDWSGCITAGKNYYTTRNGSSVIACKVGAHALDGLASKSASDKANPSDQSNQTAPFHFQIVASHADSPSFKLKAQPTLQGPHSYVRLSVEGYGGMINSTWLDRPLGLAGRVLVRTKSGIQSRLYNSNADVALIPHVAIHLNREANKGFEYNHAVDLCPLFSAGELEEADVMRMVARGLEVDAADIVAHDLYLVNRQRACVWGAANEFVSSPKLDDLQCTFASLKAFTQSNNEHTISVMSCFDNEEVGSCTKQGALSTLLHDSLLRLSLSMGADEQDYLRALSASFMVSFDNAHALHPNHPELYDATNQCFLNKGPVIKECANQSYTTDAFSRAVFVAVCEKAGVPTQLFSNRSDRRGGSTLGNLSNIQVSIHAVDVGLPQLAMHSSYETAGSADTSYAIAALQEFYNTNVIIDGASTIELR</sequence>
<comment type="similarity">
    <text evidence="2 9">Belongs to the peptidase M18 family.</text>
</comment>
<gene>
    <name evidence="11" type="ORF">SAMN04489746_1611</name>
</gene>
<evidence type="ECO:0000313" key="11">
    <source>
        <dbReference type="EMBL" id="SEC29496.1"/>
    </source>
</evidence>
<evidence type="ECO:0000256" key="6">
    <source>
        <dbReference type="ARBA" id="ARBA00022801"/>
    </source>
</evidence>
<keyword evidence="6 9" id="KW-0378">Hydrolase</keyword>
<dbReference type="InterPro" id="IPR023358">
    <property type="entry name" value="Peptidase_M18_dom2"/>
</dbReference>
<dbReference type="CDD" id="cd05658">
    <property type="entry name" value="M18_DAP"/>
    <property type="match status" value="1"/>
</dbReference>
<protein>
    <recommendedName>
        <fullName evidence="10">M18 family aminopeptidase</fullName>
        <ecNumber evidence="10">3.4.11.-</ecNumber>
    </recommendedName>
</protein>
<dbReference type="InterPro" id="IPR001948">
    <property type="entry name" value="Peptidase_M18"/>
</dbReference>
<dbReference type="PRINTS" id="PR00932">
    <property type="entry name" value="AMINO1PTASE"/>
</dbReference>
<dbReference type="Proteomes" id="UP000183687">
    <property type="component" value="Unassembled WGS sequence"/>
</dbReference>
<evidence type="ECO:0000313" key="12">
    <source>
        <dbReference type="Proteomes" id="UP000183687"/>
    </source>
</evidence>
<dbReference type="EC" id="3.4.11.-" evidence="10"/>
<dbReference type="EMBL" id="FNSH01000002">
    <property type="protein sequence ID" value="SEC29496.1"/>
    <property type="molecule type" value="Genomic_DNA"/>
</dbReference>
<keyword evidence="5 9" id="KW-0479">Metal-binding</keyword>
<accession>A0AB38A8N7</accession>
<dbReference type="GO" id="GO:0006508">
    <property type="term" value="P:proteolysis"/>
    <property type="evidence" value="ECO:0007669"/>
    <property type="project" value="UniProtKB-KW"/>
</dbReference>
<comment type="caution">
    <text evidence="11">The sequence shown here is derived from an EMBL/GenBank/DDBJ whole genome shotgun (WGS) entry which is preliminary data.</text>
</comment>
<dbReference type="PANTHER" id="PTHR28570">
    <property type="entry name" value="ASPARTYL AMINOPEPTIDASE"/>
    <property type="match status" value="1"/>
</dbReference>
<evidence type="ECO:0000256" key="10">
    <source>
        <dbReference type="RuleBase" id="RU004387"/>
    </source>
</evidence>
<reference evidence="11 12" key="1">
    <citation type="submission" date="2016-10" db="EMBL/GenBank/DDBJ databases">
        <authorList>
            <person name="Varghese N."/>
            <person name="Submissions S."/>
        </authorList>
    </citation>
    <scope>NUCLEOTIDE SEQUENCE [LARGE SCALE GENOMIC DNA]</scope>
    <source>
        <strain evidence="11 12">DSM 20586</strain>
    </source>
</reference>
<comment type="cofactor">
    <cofactor evidence="1 10">
        <name>Zn(2+)</name>
        <dbReference type="ChEBI" id="CHEBI:29105"/>
    </cofactor>
</comment>
<dbReference type="PANTHER" id="PTHR28570:SF3">
    <property type="entry name" value="ASPARTYL AMINOPEPTIDASE"/>
    <property type="match status" value="1"/>
</dbReference>
<evidence type="ECO:0000256" key="8">
    <source>
        <dbReference type="ARBA" id="ARBA00023049"/>
    </source>
</evidence>
<keyword evidence="4 9" id="KW-0645">Protease</keyword>
<evidence type="ECO:0000256" key="5">
    <source>
        <dbReference type="ARBA" id="ARBA00022723"/>
    </source>
</evidence>
<name>A0AB38A8N7_9ACTN</name>
<keyword evidence="3 9" id="KW-0031">Aminopeptidase</keyword>
<evidence type="ECO:0000256" key="3">
    <source>
        <dbReference type="ARBA" id="ARBA00022438"/>
    </source>
</evidence>
<dbReference type="GO" id="GO:0008270">
    <property type="term" value="F:zinc ion binding"/>
    <property type="evidence" value="ECO:0007669"/>
    <property type="project" value="InterPro"/>
</dbReference>
<keyword evidence="7 9" id="KW-0862">Zinc</keyword>
<dbReference type="NCBIfam" id="NF002759">
    <property type="entry name" value="PRK02813.1"/>
    <property type="match status" value="1"/>
</dbReference>
<dbReference type="GO" id="GO:0008237">
    <property type="term" value="F:metallopeptidase activity"/>
    <property type="evidence" value="ECO:0007669"/>
    <property type="project" value="UniProtKB-KW"/>
</dbReference>
<dbReference type="GO" id="GO:0005737">
    <property type="term" value="C:cytoplasm"/>
    <property type="evidence" value="ECO:0007669"/>
    <property type="project" value="UniProtKB-ARBA"/>
</dbReference>
<organism evidence="11 12">
    <name type="scientific">Atopobium minutum</name>
    <dbReference type="NCBI Taxonomy" id="1381"/>
    <lineage>
        <taxon>Bacteria</taxon>
        <taxon>Bacillati</taxon>
        <taxon>Actinomycetota</taxon>
        <taxon>Coriobacteriia</taxon>
        <taxon>Coriobacteriales</taxon>
        <taxon>Atopobiaceae</taxon>
        <taxon>Atopobium</taxon>
    </lineage>
</organism>
<dbReference type="SUPFAM" id="SSF101821">
    <property type="entry name" value="Aminopeptidase/glucanase lid domain"/>
    <property type="match status" value="1"/>
</dbReference>
<evidence type="ECO:0000256" key="7">
    <source>
        <dbReference type="ARBA" id="ARBA00022833"/>
    </source>
</evidence>
<dbReference type="GO" id="GO:0004177">
    <property type="term" value="F:aminopeptidase activity"/>
    <property type="evidence" value="ECO:0007669"/>
    <property type="project" value="UniProtKB-KW"/>
</dbReference>
<dbReference type="AlphaFoldDB" id="A0AB38A8N7"/>
<keyword evidence="8 9" id="KW-0482">Metalloprotease</keyword>
<evidence type="ECO:0000256" key="4">
    <source>
        <dbReference type="ARBA" id="ARBA00022670"/>
    </source>
</evidence>